<dbReference type="AlphaFoldDB" id="A0A4Y1ZIS9"/>
<dbReference type="Proteomes" id="UP000319716">
    <property type="component" value="Unassembled WGS sequence"/>
</dbReference>
<evidence type="ECO:0000313" key="2">
    <source>
        <dbReference type="Proteomes" id="UP000319716"/>
    </source>
</evidence>
<proteinExistence type="predicted"/>
<organism evidence="1 2">
    <name type="scientific">Sporolactobacillus inulinus</name>
    <dbReference type="NCBI Taxonomy" id="2078"/>
    <lineage>
        <taxon>Bacteria</taxon>
        <taxon>Bacillati</taxon>
        <taxon>Bacillota</taxon>
        <taxon>Bacilli</taxon>
        <taxon>Bacillales</taxon>
        <taxon>Sporolactobacillaceae</taxon>
        <taxon>Sporolactobacillus</taxon>
    </lineage>
</organism>
<evidence type="ECO:0000313" key="1">
    <source>
        <dbReference type="EMBL" id="GAY78891.1"/>
    </source>
</evidence>
<comment type="caution">
    <text evidence="1">The sequence shown here is derived from an EMBL/GenBank/DDBJ whole genome shotgun (WGS) entry which is preliminary data.</text>
</comment>
<protein>
    <submittedName>
        <fullName evidence="1">Uncharacterized protein</fullName>
    </submittedName>
</protein>
<accession>A0A4Y1ZIS9</accession>
<name>A0A4Y1ZIS9_9BACL</name>
<dbReference type="EMBL" id="BEXB01000067">
    <property type="protein sequence ID" value="GAY78891.1"/>
    <property type="molecule type" value="Genomic_DNA"/>
</dbReference>
<sequence>MLEKPFVYAPISDCSLAAGSPGVSSDTQFICGVSFGLRSTETLRRRSSTFAFDALPRH</sequence>
<reference evidence="1 2" key="1">
    <citation type="submission" date="2017-11" db="EMBL/GenBank/DDBJ databases">
        <title>Draft Genome Sequence of Sporolactobacillus inulinus NBRC 111894 Isolated from Koso, a Japanese Sugar-Vegetable Fermented Beverage.</title>
        <authorList>
            <person name="Chiou T.Y."/>
            <person name="Oshima K."/>
            <person name="Suda W."/>
            <person name="Hattori M."/>
            <person name="Takahashi T."/>
        </authorList>
    </citation>
    <scope>NUCLEOTIDE SEQUENCE [LARGE SCALE GENOMIC DNA]</scope>
    <source>
        <strain evidence="1 2">NBRC111894</strain>
    </source>
</reference>
<gene>
    <name evidence="1" type="ORF">NBRC111894_4445</name>
</gene>